<evidence type="ECO:0000313" key="9">
    <source>
        <dbReference type="EMBL" id="CAD9711540.1"/>
    </source>
</evidence>
<dbReference type="EMBL" id="CP031042">
    <property type="protein sequence ID" value="QDZ23015.1"/>
    <property type="molecule type" value="Genomic_DNA"/>
</dbReference>
<sequence>MAASGRKAVSRKHREARGQDGTKVVLATTGEGPNKVVDRKLKGRMKREGALDREAAKNAAGVEFWLNTHDHGELAPENELEKTWRLKQEEVASLVEVGAASKRFDLKLEDHGPYACNYSRDGRWLLLGGKRGHLAMLDWQRHKVVCEVQVKEAVRDVCFLHNSVFFAAAQKKQVYVYDKRGIEVHCMKEHRDVEKLTFLPQHFLLASVGAQGILRYQDTSTGEIVAMHRTKLGPCKAMCRNPFNGVVLCGHAGGTITMWSPNMTVPLVKMLCHRGPVNSLAVDQSGRYLVTIGSDKQMKVWDVRTYKLLHAYFCSAPAKSVEISQRGLVGISWGSRVQVWKDALHVKAKAPYMNHQQDSGYIRQVSFCPYEDVLGIGHERGFSSILVPGAGEPNYDSFVANPYQTRKERREHEVHALLDKLQPDTIVLNPQAVGNLKLDPKEIVAQKKQEQRAAIQSRTTKQREKNEAKNKMKGKNKPTKRHRKKQMNVIRDQKEALQELVKRKDRDNRESKIGEDVPSSLKRFY</sequence>
<evidence type="ECO:0000313" key="10">
    <source>
        <dbReference type="EMBL" id="QDZ23015.1"/>
    </source>
</evidence>
<feature type="domain" description="BING4 C-terminal" evidence="8">
    <location>
        <begin position="351"/>
        <end position="430"/>
    </location>
</feature>
<proteinExistence type="predicted"/>
<dbReference type="Pfam" id="PF08149">
    <property type="entry name" value="BING4CT"/>
    <property type="match status" value="1"/>
</dbReference>
<dbReference type="STRING" id="1764295.A0A5B8MTN8"/>
<dbReference type="GO" id="GO:0000462">
    <property type="term" value="P:maturation of SSU-rRNA from tricistronic rRNA transcript (SSU-rRNA, 5.8S rRNA, LSU-rRNA)"/>
    <property type="evidence" value="ECO:0007669"/>
    <property type="project" value="TreeGrafter"/>
</dbReference>
<dbReference type="Gene3D" id="2.130.10.10">
    <property type="entry name" value="YVTN repeat-like/Quinoprotein amine dehydrogenase"/>
    <property type="match status" value="1"/>
</dbReference>
<dbReference type="OrthoDB" id="10251154at2759"/>
<keyword evidence="3 6" id="KW-0853">WD repeat</keyword>
<dbReference type="PROSITE" id="PS50082">
    <property type="entry name" value="WD_REPEATS_2"/>
    <property type="match status" value="1"/>
</dbReference>
<keyword evidence="4" id="KW-0677">Repeat</keyword>
<dbReference type="PROSITE" id="PS50294">
    <property type="entry name" value="WD_REPEATS_REGION"/>
    <property type="match status" value="1"/>
</dbReference>
<keyword evidence="5" id="KW-0539">Nucleus</keyword>
<feature type="compositionally biased region" description="Basic residues" evidence="7">
    <location>
        <begin position="471"/>
        <end position="486"/>
    </location>
</feature>
<dbReference type="InterPro" id="IPR036322">
    <property type="entry name" value="WD40_repeat_dom_sf"/>
</dbReference>
<evidence type="ECO:0000256" key="1">
    <source>
        <dbReference type="ARBA" id="ARBA00004604"/>
    </source>
</evidence>
<dbReference type="GO" id="GO:0030686">
    <property type="term" value="C:90S preribosome"/>
    <property type="evidence" value="ECO:0007669"/>
    <property type="project" value="TreeGrafter"/>
</dbReference>
<reference evidence="9" key="2">
    <citation type="submission" date="2021-01" db="EMBL/GenBank/DDBJ databases">
        <authorList>
            <person name="Corre E."/>
            <person name="Pelletier E."/>
            <person name="Niang G."/>
            <person name="Scheremetjew M."/>
            <person name="Finn R."/>
            <person name="Kale V."/>
            <person name="Holt S."/>
            <person name="Cochrane G."/>
            <person name="Meng A."/>
            <person name="Brown T."/>
            <person name="Cohen L."/>
        </authorList>
    </citation>
    <scope>NUCLEOTIDE SEQUENCE</scope>
    <source>
        <strain evidence="9">CCMP1205</strain>
    </source>
</reference>
<dbReference type="SUPFAM" id="SSF50978">
    <property type="entry name" value="WD40 repeat-like"/>
    <property type="match status" value="1"/>
</dbReference>
<evidence type="ECO:0000256" key="4">
    <source>
        <dbReference type="ARBA" id="ARBA00022737"/>
    </source>
</evidence>
<dbReference type="InterPro" id="IPR040315">
    <property type="entry name" value="WDR46/Utp7"/>
</dbReference>
<comment type="subcellular location">
    <subcellularLocation>
        <location evidence="1">Nucleus</location>
        <location evidence="1">Nucleolus</location>
    </subcellularLocation>
</comment>
<evidence type="ECO:0000256" key="3">
    <source>
        <dbReference type="ARBA" id="ARBA00022574"/>
    </source>
</evidence>
<dbReference type="InterPro" id="IPR012952">
    <property type="entry name" value="BING4_C_dom"/>
</dbReference>
<feature type="repeat" description="WD" evidence="6">
    <location>
        <begin position="270"/>
        <end position="311"/>
    </location>
</feature>
<evidence type="ECO:0000256" key="7">
    <source>
        <dbReference type="SAM" id="MobiDB-lite"/>
    </source>
</evidence>
<dbReference type="InterPro" id="IPR001680">
    <property type="entry name" value="WD40_rpt"/>
</dbReference>
<dbReference type="PROSITE" id="PS00678">
    <property type="entry name" value="WD_REPEATS_1"/>
    <property type="match status" value="1"/>
</dbReference>
<dbReference type="PANTHER" id="PTHR14085">
    <property type="entry name" value="WD-REPEAT PROTEIN BING4"/>
    <property type="match status" value="1"/>
</dbReference>
<name>A0A5B8MTN8_9CHLO</name>
<evidence type="ECO:0000256" key="5">
    <source>
        <dbReference type="ARBA" id="ARBA00023242"/>
    </source>
</evidence>
<dbReference type="InterPro" id="IPR019775">
    <property type="entry name" value="WD40_repeat_CS"/>
</dbReference>
<feature type="region of interest" description="Disordered" evidence="7">
    <location>
        <begin position="1"/>
        <end position="21"/>
    </location>
</feature>
<dbReference type="EMBL" id="HBHL01000586">
    <property type="protein sequence ID" value="CAD9711540.1"/>
    <property type="molecule type" value="Transcribed_RNA"/>
</dbReference>
<accession>A0A5B8MTN8</accession>
<evidence type="ECO:0000256" key="6">
    <source>
        <dbReference type="PROSITE-ProRule" id="PRU00221"/>
    </source>
</evidence>
<evidence type="ECO:0000259" key="8">
    <source>
        <dbReference type="SMART" id="SM01033"/>
    </source>
</evidence>
<protein>
    <submittedName>
        <fullName evidence="10">BING4CT (NUC141) domain-containing protein</fullName>
    </submittedName>
</protein>
<evidence type="ECO:0000313" key="11">
    <source>
        <dbReference type="Proteomes" id="UP000316726"/>
    </source>
</evidence>
<feature type="region of interest" description="Disordered" evidence="7">
    <location>
        <begin position="449"/>
        <end position="525"/>
    </location>
</feature>
<organism evidence="10 11">
    <name type="scientific">Chloropicon primus</name>
    <dbReference type="NCBI Taxonomy" id="1764295"/>
    <lineage>
        <taxon>Eukaryota</taxon>
        <taxon>Viridiplantae</taxon>
        <taxon>Chlorophyta</taxon>
        <taxon>Chloropicophyceae</taxon>
        <taxon>Chloropicales</taxon>
        <taxon>Chloropicaceae</taxon>
        <taxon>Chloropicon</taxon>
    </lineage>
</organism>
<feature type="compositionally biased region" description="Basic and acidic residues" evidence="7">
    <location>
        <begin position="491"/>
        <end position="515"/>
    </location>
</feature>
<feature type="compositionally biased region" description="Basic and acidic residues" evidence="7">
    <location>
        <begin position="461"/>
        <end position="470"/>
    </location>
</feature>
<dbReference type="Proteomes" id="UP000316726">
    <property type="component" value="Chromosome 9"/>
</dbReference>
<dbReference type="FunFam" id="2.130.10.10:FF:000378">
    <property type="entry name" value="U3 small nucleolar RNA-associated protein 7"/>
    <property type="match status" value="1"/>
</dbReference>
<dbReference type="SMART" id="SM01033">
    <property type="entry name" value="BING4CT"/>
    <property type="match status" value="1"/>
</dbReference>
<dbReference type="PANTHER" id="PTHR14085:SF3">
    <property type="entry name" value="WD REPEAT-CONTAINING PROTEIN 46"/>
    <property type="match status" value="1"/>
</dbReference>
<dbReference type="AlphaFoldDB" id="A0A5B8MTN8"/>
<dbReference type="InterPro" id="IPR015943">
    <property type="entry name" value="WD40/YVTN_repeat-like_dom_sf"/>
</dbReference>
<gene>
    <name evidence="10" type="ORF">A3770_09p55330</name>
    <name evidence="9" type="ORF">CPRI1469_LOCUS379</name>
</gene>
<keyword evidence="2" id="KW-0698">rRNA processing</keyword>
<dbReference type="Pfam" id="PF00400">
    <property type="entry name" value="WD40"/>
    <property type="match status" value="1"/>
</dbReference>
<dbReference type="SMART" id="SM00320">
    <property type="entry name" value="WD40"/>
    <property type="match status" value="5"/>
</dbReference>
<reference evidence="10 11" key="1">
    <citation type="submission" date="2018-07" db="EMBL/GenBank/DDBJ databases">
        <title>The complete nuclear genome of the prasinophyte Chloropicon primus (CCMP1205).</title>
        <authorList>
            <person name="Pombert J.-F."/>
            <person name="Otis C."/>
            <person name="Turmel M."/>
            <person name="Lemieux C."/>
        </authorList>
    </citation>
    <scope>NUCLEOTIDE SEQUENCE [LARGE SCALE GENOMIC DNA]</scope>
    <source>
        <strain evidence="10 11">CCMP1205</strain>
    </source>
</reference>
<keyword evidence="11" id="KW-1185">Reference proteome</keyword>
<dbReference type="GO" id="GO:0032040">
    <property type="term" value="C:small-subunit processome"/>
    <property type="evidence" value="ECO:0007669"/>
    <property type="project" value="TreeGrafter"/>
</dbReference>
<evidence type="ECO:0000256" key="2">
    <source>
        <dbReference type="ARBA" id="ARBA00022552"/>
    </source>
</evidence>